<evidence type="ECO:0000256" key="1">
    <source>
        <dbReference type="SAM" id="SignalP"/>
    </source>
</evidence>
<sequence length="80" mass="8854">MIWARKRLPCPFNHLFLLLSTNRGLSLHSHVCLDAALESMPIIQQAGSPFVCDRTVKRLSSIDGVPVDVTDGANRLQRGI</sequence>
<dbReference type="EMBL" id="GGFL01010850">
    <property type="protein sequence ID" value="MBW75028.1"/>
    <property type="molecule type" value="Transcribed_RNA"/>
</dbReference>
<evidence type="ECO:0000313" key="2">
    <source>
        <dbReference type="EMBL" id="MBW75028.1"/>
    </source>
</evidence>
<reference evidence="2" key="1">
    <citation type="submission" date="2018-01" db="EMBL/GenBank/DDBJ databases">
        <title>An insight into the sialome of Amazonian anophelines.</title>
        <authorList>
            <person name="Ribeiro J.M."/>
            <person name="Scarpassa V."/>
            <person name="Calvo E."/>
        </authorList>
    </citation>
    <scope>NUCLEOTIDE SEQUENCE</scope>
</reference>
<feature type="signal peptide" evidence="1">
    <location>
        <begin position="1"/>
        <end position="24"/>
    </location>
</feature>
<accession>A0A2M4DD59</accession>
<organism evidence="2">
    <name type="scientific">Anopheles darlingi</name>
    <name type="common">Mosquito</name>
    <dbReference type="NCBI Taxonomy" id="43151"/>
    <lineage>
        <taxon>Eukaryota</taxon>
        <taxon>Metazoa</taxon>
        <taxon>Ecdysozoa</taxon>
        <taxon>Arthropoda</taxon>
        <taxon>Hexapoda</taxon>
        <taxon>Insecta</taxon>
        <taxon>Pterygota</taxon>
        <taxon>Neoptera</taxon>
        <taxon>Endopterygota</taxon>
        <taxon>Diptera</taxon>
        <taxon>Nematocera</taxon>
        <taxon>Culicoidea</taxon>
        <taxon>Culicidae</taxon>
        <taxon>Anophelinae</taxon>
        <taxon>Anopheles</taxon>
    </lineage>
</organism>
<protein>
    <submittedName>
        <fullName evidence="2">Putative secreted protein</fullName>
    </submittedName>
</protein>
<keyword evidence="1" id="KW-0732">Signal</keyword>
<proteinExistence type="predicted"/>
<dbReference type="AlphaFoldDB" id="A0A2M4DD59"/>
<name>A0A2M4DD59_ANODA</name>
<feature type="chain" id="PRO_5014915184" evidence="1">
    <location>
        <begin position="25"/>
        <end position="80"/>
    </location>
</feature>